<organism evidence="2 3">
    <name type="scientific">Phormidium yuhuli AB48</name>
    <dbReference type="NCBI Taxonomy" id="2940671"/>
    <lineage>
        <taxon>Bacteria</taxon>
        <taxon>Bacillati</taxon>
        <taxon>Cyanobacteriota</taxon>
        <taxon>Cyanophyceae</taxon>
        <taxon>Oscillatoriophycideae</taxon>
        <taxon>Oscillatoriales</taxon>
        <taxon>Oscillatoriaceae</taxon>
        <taxon>Phormidium</taxon>
        <taxon>Phormidium yuhuli</taxon>
    </lineage>
</organism>
<name>A0ABY5ASP7_9CYAN</name>
<feature type="compositionally biased region" description="Polar residues" evidence="1">
    <location>
        <begin position="26"/>
        <end position="36"/>
    </location>
</feature>
<reference evidence="2" key="1">
    <citation type="submission" date="2022-06" db="EMBL/GenBank/DDBJ databases">
        <title>Genome sequence of Phormidium yuhuli AB48 isolated from an industrial photobioreactor environment.</title>
        <authorList>
            <person name="Qiu Y."/>
            <person name="Noonan A.J.C."/>
            <person name="Dofher K."/>
            <person name="Koch M."/>
            <person name="Kieft B."/>
            <person name="Lin X."/>
            <person name="Ziels R.M."/>
            <person name="Hallam S.J."/>
        </authorList>
    </citation>
    <scope>NUCLEOTIDE SEQUENCE</scope>
    <source>
        <strain evidence="2">AB48</strain>
    </source>
</reference>
<feature type="region of interest" description="Disordered" evidence="1">
    <location>
        <begin position="22"/>
        <end position="51"/>
    </location>
</feature>
<proteinExistence type="predicted"/>
<keyword evidence="3" id="KW-1185">Reference proteome</keyword>
<dbReference type="RefSeq" id="WP_252663974.1">
    <property type="nucleotide sequence ID" value="NZ_CP098611.1"/>
</dbReference>
<dbReference type="Proteomes" id="UP001056708">
    <property type="component" value="Chromosome"/>
</dbReference>
<gene>
    <name evidence="2" type="ORF">NEA10_04210</name>
</gene>
<evidence type="ECO:0000313" key="2">
    <source>
        <dbReference type="EMBL" id="USR91936.1"/>
    </source>
</evidence>
<dbReference type="EMBL" id="CP098611">
    <property type="protein sequence ID" value="USR91936.1"/>
    <property type="molecule type" value="Genomic_DNA"/>
</dbReference>
<evidence type="ECO:0000313" key="3">
    <source>
        <dbReference type="Proteomes" id="UP001056708"/>
    </source>
</evidence>
<sequence length="51" mass="5639">MPLFQPRDRTATSCPTALIFSGVRNAEQTPRTQTESAVGGRDRSLSFLKRS</sequence>
<protein>
    <submittedName>
        <fullName evidence="2">Uncharacterized protein</fullName>
    </submittedName>
</protein>
<accession>A0ABY5ASP7</accession>
<evidence type="ECO:0000256" key="1">
    <source>
        <dbReference type="SAM" id="MobiDB-lite"/>
    </source>
</evidence>